<dbReference type="AlphaFoldDB" id="D9X3S8"/>
<dbReference type="HOGENOM" id="CLU_3066900_0_0_11"/>
<feature type="region of interest" description="Disordered" evidence="1">
    <location>
        <begin position="1"/>
        <end position="22"/>
    </location>
</feature>
<reference evidence="3" key="1">
    <citation type="submission" date="2009-02" db="EMBL/GenBank/DDBJ databases">
        <title>Annotation of Streptomyces viridochromogenes strain DSM 40736.</title>
        <authorList>
            <consortium name="The Broad Institute Genome Sequencing Platform"/>
            <consortium name="Broad Institute Microbial Sequencing Center"/>
            <person name="Fischbach M."/>
            <person name="Godfrey P."/>
            <person name="Ward D."/>
            <person name="Young S."/>
            <person name="Zeng Q."/>
            <person name="Koehrsen M."/>
            <person name="Alvarado L."/>
            <person name="Berlin A.M."/>
            <person name="Bochicchio J."/>
            <person name="Borenstein D."/>
            <person name="Chapman S.B."/>
            <person name="Chen Z."/>
            <person name="Engels R."/>
            <person name="Freedman E."/>
            <person name="Gellesch M."/>
            <person name="Goldberg J."/>
            <person name="Griggs A."/>
            <person name="Gujja S."/>
            <person name="Heilman E.R."/>
            <person name="Heiman D.I."/>
            <person name="Hepburn T.A."/>
            <person name="Howarth C."/>
            <person name="Jen D."/>
            <person name="Larson L."/>
            <person name="Lewis B."/>
            <person name="Mehta T."/>
            <person name="Park D."/>
            <person name="Pearson M."/>
            <person name="Richards J."/>
            <person name="Roberts A."/>
            <person name="Saif S."/>
            <person name="Shea T.D."/>
            <person name="Shenoy N."/>
            <person name="Sisk P."/>
            <person name="Stolte C."/>
            <person name="Sykes S.N."/>
            <person name="Thomson T."/>
            <person name="Walk T."/>
            <person name="White J."/>
            <person name="Yandava C."/>
            <person name="Straight P."/>
            <person name="Clardy J."/>
            <person name="Hung D."/>
            <person name="Kolter R."/>
            <person name="Mekalanos J."/>
            <person name="Walker S."/>
            <person name="Walsh C.T."/>
            <person name="Wieland-Brown L.C."/>
            <person name="Haas B."/>
            <person name="Nusbaum C."/>
            <person name="Birren B."/>
        </authorList>
    </citation>
    <scope>NUCLEOTIDE SEQUENCE [LARGE SCALE GENOMIC DNA]</scope>
    <source>
        <strain evidence="3">DSM 40736 / JCM 4977 / BCRC 1201 / Tue 494</strain>
    </source>
</reference>
<organism evidence="2 3">
    <name type="scientific">Streptomyces viridochromogenes (strain DSM 40736 / JCM 4977 / BCRC 1201 / Tue 494)</name>
    <dbReference type="NCBI Taxonomy" id="591159"/>
    <lineage>
        <taxon>Bacteria</taxon>
        <taxon>Bacillati</taxon>
        <taxon>Actinomycetota</taxon>
        <taxon>Actinomycetes</taxon>
        <taxon>Kitasatosporales</taxon>
        <taxon>Streptomycetaceae</taxon>
        <taxon>Streptomyces</taxon>
    </lineage>
</organism>
<keyword evidence="3" id="KW-1185">Reference proteome</keyword>
<protein>
    <submittedName>
        <fullName evidence="2">Predicted protein</fullName>
    </submittedName>
</protein>
<dbReference type="STRING" id="591159.SSQG_04256"/>
<dbReference type="Proteomes" id="UP000004184">
    <property type="component" value="Unassembled WGS sequence"/>
</dbReference>
<sequence length="53" mass="5679">MRTGIASPSIRPGHGGRSAPAVPFLEPAVPVRQSSPLWGAFRTKVSQVIRPRT</sequence>
<evidence type="ECO:0000256" key="1">
    <source>
        <dbReference type="SAM" id="MobiDB-lite"/>
    </source>
</evidence>
<dbReference type="EMBL" id="GG657757">
    <property type="protein sequence ID" value="EFL33738.1"/>
    <property type="molecule type" value="Genomic_DNA"/>
</dbReference>
<name>D9X3S8_STRVT</name>
<evidence type="ECO:0000313" key="3">
    <source>
        <dbReference type="Proteomes" id="UP000004184"/>
    </source>
</evidence>
<accession>D9X3S8</accession>
<gene>
    <name evidence="2" type="ORF">SSQG_04256</name>
</gene>
<evidence type="ECO:0000313" key="2">
    <source>
        <dbReference type="EMBL" id="EFL33738.1"/>
    </source>
</evidence>
<proteinExistence type="predicted"/>